<comment type="caution">
    <text evidence="4">The sequence shown here is derived from an EMBL/GenBank/DDBJ whole genome shotgun (WGS) entry which is preliminary data.</text>
</comment>
<dbReference type="Pfam" id="PF08005">
    <property type="entry name" value="PHR"/>
    <property type="match status" value="1"/>
</dbReference>
<dbReference type="SMART" id="SM00225">
    <property type="entry name" value="BTB"/>
    <property type="match status" value="1"/>
</dbReference>
<reference evidence="4 5" key="1">
    <citation type="submission" date="2022-05" db="EMBL/GenBank/DDBJ databases">
        <authorList>
            <consortium name="Genoscope - CEA"/>
            <person name="William W."/>
        </authorList>
    </citation>
    <scope>NUCLEOTIDE SEQUENCE [LARGE SCALE GENOMIC DNA]</scope>
</reference>
<comment type="subcellular location">
    <subcellularLocation>
        <location evidence="1">Cytoplasm</location>
    </subcellularLocation>
</comment>
<proteinExistence type="predicted"/>
<evidence type="ECO:0000256" key="2">
    <source>
        <dbReference type="ARBA" id="ARBA00022490"/>
    </source>
</evidence>
<evidence type="ECO:0000313" key="5">
    <source>
        <dbReference type="Proteomes" id="UP001159405"/>
    </source>
</evidence>
<dbReference type="InterPro" id="IPR000210">
    <property type="entry name" value="BTB/POZ_dom"/>
</dbReference>
<keyword evidence="2" id="KW-0963">Cytoplasm</keyword>
<accession>A0ABN8NPP7</accession>
<dbReference type="InterPro" id="IPR011705">
    <property type="entry name" value="BACK"/>
</dbReference>
<dbReference type="Proteomes" id="UP001159405">
    <property type="component" value="Unassembled WGS sequence"/>
</dbReference>
<dbReference type="Gene3D" id="1.25.40.420">
    <property type="match status" value="1"/>
</dbReference>
<evidence type="ECO:0000259" key="3">
    <source>
        <dbReference type="PROSITE" id="PS50097"/>
    </source>
</evidence>
<evidence type="ECO:0000313" key="4">
    <source>
        <dbReference type="EMBL" id="CAH3117555.1"/>
    </source>
</evidence>
<keyword evidence="5" id="KW-1185">Reference proteome</keyword>
<evidence type="ECO:0000256" key="1">
    <source>
        <dbReference type="ARBA" id="ARBA00004496"/>
    </source>
</evidence>
<organism evidence="4 5">
    <name type="scientific">Porites lobata</name>
    <dbReference type="NCBI Taxonomy" id="104759"/>
    <lineage>
        <taxon>Eukaryota</taxon>
        <taxon>Metazoa</taxon>
        <taxon>Cnidaria</taxon>
        <taxon>Anthozoa</taxon>
        <taxon>Hexacorallia</taxon>
        <taxon>Scleractinia</taxon>
        <taxon>Fungiina</taxon>
        <taxon>Poritidae</taxon>
        <taxon>Porites</taxon>
    </lineage>
</organism>
<name>A0ABN8NPP7_9CNID</name>
<feature type="domain" description="BTB" evidence="3">
    <location>
        <begin position="29"/>
        <end position="116"/>
    </location>
</feature>
<gene>
    <name evidence="4" type="ORF">PLOB_00026129</name>
</gene>
<dbReference type="PANTHER" id="PTHR45774">
    <property type="entry name" value="BTB/POZ DOMAIN-CONTAINING"/>
    <property type="match status" value="1"/>
</dbReference>
<dbReference type="EMBL" id="CALNXK010000031">
    <property type="protein sequence ID" value="CAH3117555.1"/>
    <property type="molecule type" value="Genomic_DNA"/>
</dbReference>
<dbReference type="Pfam" id="PF07707">
    <property type="entry name" value="BACK"/>
    <property type="match status" value="1"/>
</dbReference>
<sequence>MSFTDENWLTTKQNIRERIKTLFNNELLSDVLLIVRKSPESCSEDSNHGLAGAIKKGKMEIPAHKFVLAISSPVFFELFYGQIPETSKSVEFHDCEYEVLLEVLRYIYSDEANLSESNAIKVLHLAKHYKLPSLADMCIGYLRKNVTATNVIRILKEAKKYQLESVVGGRCWEVIDKYTERVLRSDEFVTVDKVVLEKLVDRNSLSVSEVALFEAVNSWANEQCQIQGFVQTGNVKRELLGDKIVRKIRYPVMRQSEFVKVVLDSNILNPKECYELIRHYSSVSPSSLEFPDKMRVGWQQESLCRFGSVVEYGWVYSPGKVDSIFLTVDKPIILHGIRLCGYQNENYSLHLRIKDTSSSSDIVSLKRHFRSQKLLYKSSHYWGFEVLFDLPVVIENGIRYSVDAYISGAFSWRGQSGVSSLQCSGVCFKFENSEQSNNGTSVKKGQFPEFLFCKR</sequence>
<dbReference type="InterPro" id="IPR012983">
    <property type="entry name" value="PHR"/>
</dbReference>
<dbReference type="Pfam" id="PF00651">
    <property type="entry name" value="BTB"/>
    <property type="match status" value="1"/>
</dbReference>
<dbReference type="SMART" id="SM00875">
    <property type="entry name" value="BACK"/>
    <property type="match status" value="1"/>
</dbReference>
<dbReference type="Gene3D" id="2.60.120.820">
    <property type="entry name" value="PHR domain"/>
    <property type="match status" value="1"/>
</dbReference>
<dbReference type="Gene3D" id="3.30.710.10">
    <property type="entry name" value="Potassium Channel Kv1.1, Chain A"/>
    <property type="match status" value="1"/>
</dbReference>
<protein>
    <recommendedName>
        <fullName evidence="3">BTB domain-containing protein</fullName>
    </recommendedName>
</protein>
<dbReference type="InterPro" id="IPR011333">
    <property type="entry name" value="SKP1/BTB/POZ_sf"/>
</dbReference>
<dbReference type="PANTHER" id="PTHR45774:SF3">
    <property type="entry name" value="BTB (POZ) DOMAIN-CONTAINING 2B-RELATED"/>
    <property type="match status" value="1"/>
</dbReference>
<dbReference type="SUPFAM" id="SSF54695">
    <property type="entry name" value="POZ domain"/>
    <property type="match status" value="1"/>
</dbReference>
<dbReference type="InterPro" id="IPR038648">
    <property type="entry name" value="PHR_sf"/>
</dbReference>
<dbReference type="PROSITE" id="PS50097">
    <property type="entry name" value="BTB"/>
    <property type="match status" value="1"/>
</dbReference>